<dbReference type="Proteomes" id="UP000315783">
    <property type="component" value="Unassembled WGS sequence"/>
</dbReference>
<protein>
    <recommendedName>
        <fullName evidence="3">BTB domain-containing protein</fullName>
    </recommendedName>
</protein>
<dbReference type="PANTHER" id="PTHR47843">
    <property type="entry name" value="BTB DOMAIN-CONTAINING PROTEIN-RELATED"/>
    <property type="match status" value="1"/>
</dbReference>
<dbReference type="AlphaFoldDB" id="A0A545VJG5"/>
<evidence type="ECO:0008006" key="3">
    <source>
        <dbReference type="Google" id="ProtNLM"/>
    </source>
</evidence>
<gene>
    <name evidence="1" type="ORF">IF1G_10816</name>
</gene>
<evidence type="ECO:0000313" key="1">
    <source>
        <dbReference type="EMBL" id="TQV90493.1"/>
    </source>
</evidence>
<proteinExistence type="predicted"/>
<dbReference type="OrthoDB" id="9997739at2759"/>
<dbReference type="PANTHER" id="PTHR47843:SF3">
    <property type="entry name" value="BTB DOMAIN-CONTAINING PROTEIN"/>
    <property type="match status" value="1"/>
</dbReference>
<sequence length="155" mass="17670">MDCFDTPWTTDFPVGMIGIDLSRLRDVLSTKPVRFTVGAERAEFHLHEGLVSCLSAPLHALANRAPAAHLHDVDAAVFSCFAQFVYSGHYNPETIADNHEFVDDRMRTQRNMLLQHAQLWVFAQTYHVEPLKRAAHMQLTNELIISMMSPVTFFR</sequence>
<accession>A0A545VJG5</accession>
<reference evidence="1 2" key="1">
    <citation type="journal article" date="2019" name="Appl. Microbiol. Biotechnol.">
        <title>Genome sequence of Isaria javanica and comparative genome analysis insights into family S53 peptidase evolution in fungal entomopathogens.</title>
        <authorList>
            <person name="Lin R."/>
            <person name="Zhang X."/>
            <person name="Xin B."/>
            <person name="Zou M."/>
            <person name="Gao Y."/>
            <person name="Qin F."/>
            <person name="Hu Q."/>
            <person name="Xie B."/>
            <person name="Cheng X."/>
        </authorList>
    </citation>
    <scope>NUCLEOTIDE SEQUENCE [LARGE SCALE GENOMIC DNA]</scope>
    <source>
        <strain evidence="1 2">IJ1G</strain>
    </source>
</reference>
<dbReference type="InterPro" id="IPR011333">
    <property type="entry name" value="SKP1/BTB/POZ_sf"/>
</dbReference>
<comment type="caution">
    <text evidence="1">The sequence shown here is derived from an EMBL/GenBank/DDBJ whole genome shotgun (WGS) entry which is preliminary data.</text>
</comment>
<organism evidence="1 2">
    <name type="scientific">Cordyceps javanica</name>
    <dbReference type="NCBI Taxonomy" id="43265"/>
    <lineage>
        <taxon>Eukaryota</taxon>
        <taxon>Fungi</taxon>
        <taxon>Dikarya</taxon>
        <taxon>Ascomycota</taxon>
        <taxon>Pezizomycotina</taxon>
        <taxon>Sordariomycetes</taxon>
        <taxon>Hypocreomycetidae</taxon>
        <taxon>Hypocreales</taxon>
        <taxon>Cordycipitaceae</taxon>
        <taxon>Cordyceps</taxon>
    </lineage>
</organism>
<keyword evidence="2" id="KW-1185">Reference proteome</keyword>
<evidence type="ECO:0000313" key="2">
    <source>
        <dbReference type="Proteomes" id="UP000315783"/>
    </source>
</evidence>
<dbReference type="EMBL" id="SPUK01000026">
    <property type="protein sequence ID" value="TQV90493.1"/>
    <property type="molecule type" value="Genomic_DNA"/>
</dbReference>
<name>A0A545VJG5_9HYPO</name>
<dbReference type="Gene3D" id="3.30.710.10">
    <property type="entry name" value="Potassium Channel Kv1.1, Chain A"/>
    <property type="match status" value="1"/>
</dbReference>